<evidence type="ECO:0000259" key="1">
    <source>
        <dbReference type="Pfam" id="PF10263"/>
    </source>
</evidence>
<reference evidence="2" key="1">
    <citation type="submission" date="2020-03" db="EMBL/GenBank/DDBJ databases">
        <title>The deep terrestrial virosphere.</title>
        <authorList>
            <person name="Holmfeldt K."/>
            <person name="Nilsson E."/>
            <person name="Simone D."/>
            <person name="Lopez-Fernandez M."/>
            <person name="Wu X."/>
            <person name="de Brujin I."/>
            <person name="Lundin D."/>
            <person name="Andersson A."/>
            <person name="Bertilsson S."/>
            <person name="Dopson M."/>
        </authorList>
    </citation>
    <scope>NUCLEOTIDE SEQUENCE</scope>
    <source>
        <strain evidence="2">MM415A05810</strain>
    </source>
</reference>
<evidence type="ECO:0000313" key="2">
    <source>
        <dbReference type="EMBL" id="QJA68758.1"/>
    </source>
</evidence>
<gene>
    <name evidence="2" type="ORF">MM415A05810_0010</name>
</gene>
<sequence>MIYPKSIQIGGHVYQIILENIPSIDSESNVGEHHYGKSTLRVATRNIDSTQRSEQAIMETICHEMCHAVNYIFCHSELTEKQVASFSQGVYQVLSQLQLTADVKCKLVPIV</sequence>
<proteinExistence type="predicted"/>
<dbReference type="EMBL" id="MT141646">
    <property type="protein sequence ID" value="QJA68758.1"/>
    <property type="molecule type" value="Genomic_DNA"/>
</dbReference>
<dbReference type="Pfam" id="PF10263">
    <property type="entry name" value="SprT-like"/>
    <property type="match status" value="1"/>
</dbReference>
<dbReference type="AlphaFoldDB" id="A0A6M3JHF4"/>
<protein>
    <recommendedName>
        <fullName evidence="1">SprT-like domain-containing protein</fullName>
    </recommendedName>
</protein>
<accession>A0A6M3JHF4</accession>
<dbReference type="InterPro" id="IPR006640">
    <property type="entry name" value="SprT-like_domain"/>
</dbReference>
<feature type="domain" description="SprT-like" evidence="1">
    <location>
        <begin position="29"/>
        <end position="75"/>
    </location>
</feature>
<name>A0A6M3JHF4_9ZZZZ</name>
<organism evidence="2">
    <name type="scientific">viral metagenome</name>
    <dbReference type="NCBI Taxonomy" id="1070528"/>
    <lineage>
        <taxon>unclassified sequences</taxon>
        <taxon>metagenomes</taxon>
        <taxon>organismal metagenomes</taxon>
    </lineage>
</organism>
<dbReference type="GO" id="GO:0006950">
    <property type="term" value="P:response to stress"/>
    <property type="evidence" value="ECO:0007669"/>
    <property type="project" value="UniProtKB-ARBA"/>
</dbReference>